<organism evidence="1">
    <name type="scientific">Roseihalotalea indica</name>
    <dbReference type="NCBI Taxonomy" id="2867963"/>
    <lineage>
        <taxon>Bacteria</taxon>
        <taxon>Pseudomonadati</taxon>
        <taxon>Bacteroidota</taxon>
        <taxon>Cytophagia</taxon>
        <taxon>Cytophagales</taxon>
        <taxon>Catalimonadaceae</taxon>
        <taxon>Roseihalotalea</taxon>
    </lineage>
</organism>
<evidence type="ECO:0000313" key="1">
    <source>
        <dbReference type="EMBL" id="WKN35124.1"/>
    </source>
</evidence>
<reference evidence="1" key="2">
    <citation type="journal article" date="2024" name="Antonie Van Leeuwenhoek">
        <title>Roseihalotalea indica gen. nov., sp. nov., a halophilic Bacteroidetes from mesopelagic Southwest Indian Ocean with higher carbohydrate metabolic potential.</title>
        <authorList>
            <person name="Chen B."/>
            <person name="Zhang M."/>
            <person name="Lin D."/>
            <person name="Ye J."/>
            <person name="Tang K."/>
        </authorList>
    </citation>
    <scope>NUCLEOTIDE SEQUENCE</scope>
    <source>
        <strain evidence="1">TK19036</strain>
    </source>
</reference>
<dbReference type="Pfam" id="PF22264">
    <property type="entry name" value="DUF6952"/>
    <property type="match status" value="1"/>
</dbReference>
<gene>
    <name evidence="1" type="ORF">K4G66_22365</name>
</gene>
<reference evidence="1" key="1">
    <citation type="journal article" date="2023" name="Comput. Struct. Biotechnol. J.">
        <title>Discovery of a novel marine Bacteroidetes with a rich repertoire of carbohydrate-active enzymes.</title>
        <authorList>
            <person name="Chen B."/>
            <person name="Liu G."/>
            <person name="Chen Q."/>
            <person name="Wang H."/>
            <person name="Liu L."/>
            <person name="Tang K."/>
        </authorList>
    </citation>
    <scope>NUCLEOTIDE SEQUENCE</scope>
    <source>
        <strain evidence="1">TK19036</strain>
    </source>
</reference>
<dbReference type="AlphaFoldDB" id="A0AA49JF58"/>
<name>A0AA49JF58_9BACT</name>
<dbReference type="EMBL" id="CP120682">
    <property type="protein sequence ID" value="WKN35124.1"/>
    <property type="molecule type" value="Genomic_DNA"/>
</dbReference>
<accession>A0AA49JF58</accession>
<protein>
    <submittedName>
        <fullName evidence="1">Uncharacterized protein</fullName>
    </submittedName>
</protein>
<proteinExistence type="predicted"/>
<sequence>MKAPAVRKLVENYTIDQLTEAEHALVQDRDLPFMVEGRDESEKLTHLLAAAYILERMKTENLEFRDAFREYSQRVRESIN</sequence>
<dbReference type="InterPro" id="IPR053810">
    <property type="entry name" value="DUF6952"/>
</dbReference>